<dbReference type="GO" id="GO:0004479">
    <property type="term" value="F:methionyl-tRNA formyltransferase activity"/>
    <property type="evidence" value="ECO:0007669"/>
    <property type="project" value="TreeGrafter"/>
</dbReference>
<dbReference type="GO" id="GO:0005829">
    <property type="term" value="C:cytosol"/>
    <property type="evidence" value="ECO:0007669"/>
    <property type="project" value="TreeGrafter"/>
</dbReference>
<dbReference type="Gene3D" id="3.40.50.170">
    <property type="entry name" value="Formyl transferase, N-terminal domain"/>
    <property type="match status" value="1"/>
</dbReference>
<keyword evidence="2" id="KW-0648">Protein biosynthesis</keyword>
<dbReference type="PANTHER" id="PTHR11138">
    <property type="entry name" value="METHIONYL-TRNA FORMYLTRANSFERASE"/>
    <property type="match status" value="1"/>
</dbReference>
<protein>
    <recommendedName>
        <fullName evidence="3">Formyl transferase C-terminal domain-containing protein</fullName>
    </recommendedName>
</protein>
<dbReference type="CDD" id="cd08704">
    <property type="entry name" value="Met_tRNA_FMT_C"/>
    <property type="match status" value="1"/>
</dbReference>
<evidence type="ECO:0000256" key="1">
    <source>
        <dbReference type="ARBA" id="ARBA00022679"/>
    </source>
</evidence>
<dbReference type="InterPro" id="IPR011034">
    <property type="entry name" value="Formyl_transferase-like_C_sf"/>
</dbReference>
<keyword evidence="1" id="KW-0808">Transferase</keyword>
<organism evidence="4">
    <name type="scientific">marine sediment metagenome</name>
    <dbReference type="NCBI Taxonomy" id="412755"/>
    <lineage>
        <taxon>unclassified sequences</taxon>
        <taxon>metagenomes</taxon>
        <taxon>ecological metagenomes</taxon>
    </lineage>
</organism>
<dbReference type="InterPro" id="IPR044135">
    <property type="entry name" value="Met-tRNA-FMT_C"/>
</dbReference>
<gene>
    <name evidence="4" type="ORF">S12H4_31427</name>
</gene>
<dbReference type="Gene3D" id="3.10.25.10">
    <property type="entry name" value="Formyl transferase, C-terminal domain"/>
    <property type="match status" value="1"/>
</dbReference>
<evidence type="ECO:0000256" key="2">
    <source>
        <dbReference type="ARBA" id="ARBA00022917"/>
    </source>
</evidence>
<name>X1U2H7_9ZZZZ</name>
<proteinExistence type="predicted"/>
<evidence type="ECO:0000259" key="3">
    <source>
        <dbReference type="Pfam" id="PF02911"/>
    </source>
</evidence>
<dbReference type="SUPFAM" id="SSF53328">
    <property type="entry name" value="Formyltransferase"/>
    <property type="match status" value="1"/>
</dbReference>
<feature type="domain" description="Formyl transferase C-terminal" evidence="3">
    <location>
        <begin position="57"/>
        <end position="161"/>
    </location>
</feature>
<sequence length="170" mass="19183">IIFQEKIDILPDETCGELYYRLSDLSAETLPNLLEKIKSGKIEKIPQDNKLVTFARKMKKEDGKIDWGDKGEKVYNLIRGTIPYPGAFTYYNRRKLKITRARFLDDYQDEADTGSPKPGRVVKTEKDGILISTGDKGIIKILRLIPAGSKELTAEQFVNGYKIKAGDVLG</sequence>
<dbReference type="AlphaFoldDB" id="X1U2H7"/>
<dbReference type="InterPro" id="IPR037022">
    <property type="entry name" value="Formyl_trans_C_sf"/>
</dbReference>
<dbReference type="EMBL" id="BARW01018340">
    <property type="protein sequence ID" value="GAI97836.1"/>
    <property type="molecule type" value="Genomic_DNA"/>
</dbReference>
<dbReference type="InterPro" id="IPR036477">
    <property type="entry name" value="Formyl_transf_N_sf"/>
</dbReference>
<evidence type="ECO:0000313" key="4">
    <source>
        <dbReference type="EMBL" id="GAI97836.1"/>
    </source>
</evidence>
<dbReference type="SUPFAM" id="SSF50486">
    <property type="entry name" value="FMT C-terminal domain-like"/>
    <property type="match status" value="1"/>
</dbReference>
<dbReference type="PANTHER" id="PTHR11138:SF5">
    <property type="entry name" value="METHIONYL-TRNA FORMYLTRANSFERASE, MITOCHONDRIAL"/>
    <property type="match status" value="1"/>
</dbReference>
<comment type="caution">
    <text evidence="4">The sequence shown here is derived from an EMBL/GenBank/DDBJ whole genome shotgun (WGS) entry which is preliminary data.</text>
</comment>
<feature type="non-terminal residue" evidence="4">
    <location>
        <position position="1"/>
    </location>
</feature>
<dbReference type="Pfam" id="PF02911">
    <property type="entry name" value="Formyl_trans_C"/>
    <property type="match status" value="1"/>
</dbReference>
<dbReference type="InterPro" id="IPR005793">
    <property type="entry name" value="Formyl_trans_C"/>
</dbReference>
<accession>X1U2H7</accession>
<reference evidence="4" key="1">
    <citation type="journal article" date="2014" name="Front. Microbiol.">
        <title>High frequency of phylogenetically diverse reductive dehalogenase-homologous genes in deep subseafloor sedimentary metagenomes.</title>
        <authorList>
            <person name="Kawai M."/>
            <person name="Futagami T."/>
            <person name="Toyoda A."/>
            <person name="Takaki Y."/>
            <person name="Nishi S."/>
            <person name="Hori S."/>
            <person name="Arai W."/>
            <person name="Tsubouchi T."/>
            <person name="Morono Y."/>
            <person name="Uchiyama I."/>
            <person name="Ito T."/>
            <person name="Fujiyama A."/>
            <person name="Inagaki F."/>
            <person name="Takami H."/>
        </authorList>
    </citation>
    <scope>NUCLEOTIDE SEQUENCE</scope>
    <source>
        <strain evidence="4">Expedition CK06-06</strain>
    </source>
</reference>